<gene>
    <name evidence="2" type="ORF">GCM10011575_16040</name>
</gene>
<dbReference type="Proteomes" id="UP000613840">
    <property type="component" value="Unassembled WGS sequence"/>
</dbReference>
<organism evidence="2 3">
    <name type="scientific">Microlunatus endophyticus</name>
    <dbReference type="NCBI Taxonomy" id="1716077"/>
    <lineage>
        <taxon>Bacteria</taxon>
        <taxon>Bacillati</taxon>
        <taxon>Actinomycetota</taxon>
        <taxon>Actinomycetes</taxon>
        <taxon>Propionibacteriales</taxon>
        <taxon>Propionibacteriaceae</taxon>
        <taxon>Microlunatus</taxon>
    </lineage>
</organism>
<dbReference type="InterPro" id="IPR000073">
    <property type="entry name" value="AB_hydrolase_1"/>
</dbReference>
<evidence type="ECO:0000313" key="3">
    <source>
        <dbReference type="Proteomes" id="UP000613840"/>
    </source>
</evidence>
<dbReference type="AlphaFoldDB" id="A0A917S6F5"/>
<feature type="domain" description="AB hydrolase-1" evidence="1">
    <location>
        <begin position="57"/>
        <end position="286"/>
    </location>
</feature>
<comment type="caution">
    <text evidence="2">The sequence shown here is derived from an EMBL/GenBank/DDBJ whole genome shotgun (WGS) entry which is preliminary data.</text>
</comment>
<dbReference type="InterPro" id="IPR050266">
    <property type="entry name" value="AB_hydrolase_sf"/>
</dbReference>
<keyword evidence="3" id="KW-1185">Reference proteome</keyword>
<dbReference type="RefSeq" id="WP_229669840.1">
    <property type="nucleotide sequence ID" value="NZ_BMMZ01000003.1"/>
</dbReference>
<dbReference type="SUPFAM" id="SSF53474">
    <property type="entry name" value="alpha/beta-Hydrolases"/>
    <property type="match status" value="1"/>
</dbReference>
<evidence type="ECO:0000259" key="1">
    <source>
        <dbReference type="Pfam" id="PF12697"/>
    </source>
</evidence>
<reference evidence="2" key="1">
    <citation type="journal article" date="2014" name="Int. J. Syst. Evol. Microbiol.">
        <title>Complete genome sequence of Corynebacterium casei LMG S-19264T (=DSM 44701T), isolated from a smear-ripened cheese.</title>
        <authorList>
            <consortium name="US DOE Joint Genome Institute (JGI-PGF)"/>
            <person name="Walter F."/>
            <person name="Albersmeier A."/>
            <person name="Kalinowski J."/>
            <person name="Ruckert C."/>
        </authorList>
    </citation>
    <scope>NUCLEOTIDE SEQUENCE</scope>
    <source>
        <strain evidence="2">CGMCC 4.7306</strain>
    </source>
</reference>
<dbReference type="InterPro" id="IPR029058">
    <property type="entry name" value="AB_hydrolase_fold"/>
</dbReference>
<dbReference type="Gene3D" id="3.40.50.1820">
    <property type="entry name" value="alpha/beta hydrolase"/>
    <property type="match status" value="1"/>
</dbReference>
<dbReference type="GO" id="GO:0016787">
    <property type="term" value="F:hydrolase activity"/>
    <property type="evidence" value="ECO:0007669"/>
    <property type="project" value="UniProtKB-KW"/>
</dbReference>
<accession>A0A917S6F5</accession>
<name>A0A917S6F5_9ACTN</name>
<keyword evidence="2" id="KW-0378">Hydrolase</keyword>
<proteinExistence type="predicted"/>
<protein>
    <submittedName>
        <fullName evidence="2">2-hydroxy-6-oxo-6-phenylhexa-2,4-dienoate hydrolase</fullName>
    </submittedName>
</protein>
<sequence>MTMLTRSRAEGLRSETVAATNPQVPGRAGCADYCDAVECAIDGVLVHYAEHGAGTALVVLHGAGVDHREVEAAVEEIVPGEGLRRIYPDLPGMGRTRGTDGLSDNDDVVRLLVRFIERLAPGGALVLGHSYGAYLARGLAARRPDLVLGLGLHCPIGDSAGDVPEPSAVRTDPDAYDGLDAKLRSGFEEYFVIRTVRTARRYRDQVVPGNALADEEVLGRIFSGWRIDLGTEPFAGPTLIVAGRRDSTAGFAGVSELFRQYPMATLAILEDAGHALAHEQPEQLSALVSHWIRRSTVR</sequence>
<dbReference type="EMBL" id="BMMZ01000003">
    <property type="protein sequence ID" value="GGL58398.1"/>
    <property type="molecule type" value="Genomic_DNA"/>
</dbReference>
<dbReference type="PANTHER" id="PTHR43798">
    <property type="entry name" value="MONOACYLGLYCEROL LIPASE"/>
    <property type="match status" value="1"/>
</dbReference>
<evidence type="ECO:0000313" key="2">
    <source>
        <dbReference type="EMBL" id="GGL58398.1"/>
    </source>
</evidence>
<reference evidence="2" key="2">
    <citation type="submission" date="2020-09" db="EMBL/GenBank/DDBJ databases">
        <authorList>
            <person name="Sun Q."/>
            <person name="Zhou Y."/>
        </authorList>
    </citation>
    <scope>NUCLEOTIDE SEQUENCE</scope>
    <source>
        <strain evidence="2">CGMCC 4.7306</strain>
    </source>
</reference>
<dbReference type="PANTHER" id="PTHR43798:SF6">
    <property type="entry name" value="HYDROLASE, PUTATIVE (AFU_ORTHOLOGUE AFUA_4G13070)-RELATED"/>
    <property type="match status" value="1"/>
</dbReference>
<dbReference type="Pfam" id="PF12697">
    <property type="entry name" value="Abhydrolase_6"/>
    <property type="match status" value="1"/>
</dbReference>